<dbReference type="AlphaFoldDB" id="A0A0P1A4Q4"/>
<dbReference type="GeneID" id="36404092"/>
<dbReference type="RefSeq" id="XP_024571594.1">
    <property type="nucleotide sequence ID" value="XM_024721815.1"/>
</dbReference>
<organism evidence="1 2">
    <name type="scientific">Plasmopara halstedii</name>
    <name type="common">Downy mildew of sunflower</name>
    <dbReference type="NCBI Taxonomy" id="4781"/>
    <lineage>
        <taxon>Eukaryota</taxon>
        <taxon>Sar</taxon>
        <taxon>Stramenopiles</taxon>
        <taxon>Oomycota</taxon>
        <taxon>Peronosporomycetes</taxon>
        <taxon>Peronosporales</taxon>
        <taxon>Peronosporaceae</taxon>
        <taxon>Plasmopara</taxon>
    </lineage>
</organism>
<accession>A0A0P1A4Q4</accession>
<keyword evidence="2" id="KW-1185">Reference proteome</keyword>
<proteinExistence type="predicted"/>
<name>A0A0P1A4Q4_PLAHL</name>
<dbReference type="Proteomes" id="UP000054928">
    <property type="component" value="Unassembled WGS sequence"/>
</dbReference>
<protein>
    <submittedName>
        <fullName evidence="1">Uncharacterized protein</fullName>
    </submittedName>
</protein>
<evidence type="ECO:0000313" key="2">
    <source>
        <dbReference type="Proteomes" id="UP000054928"/>
    </source>
</evidence>
<evidence type="ECO:0000313" key="1">
    <source>
        <dbReference type="EMBL" id="CEG35225.1"/>
    </source>
</evidence>
<dbReference type="EMBL" id="CCYD01000033">
    <property type="protein sequence ID" value="CEG35225.1"/>
    <property type="molecule type" value="Genomic_DNA"/>
</dbReference>
<sequence>MKHLNSFCPGISYRLGDEVLVLILRRTGITVTGYEMLLGHMGRNFHTCVI</sequence>
<reference evidence="2" key="1">
    <citation type="submission" date="2014-09" db="EMBL/GenBank/DDBJ databases">
        <authorList>
            <person name="Sharma Rahul"/>
            <person name="Thines Marco"/>
        </authorList>
    </citation>
    <scope>NUCLEOTIDE SEQUENCE [LARGE SCALE GENOMIC DNA]</scope>
</reference>